<name>A0A7S7NS99_PALFE</name>
<protein>
    <submittedName>
        <fullName evidence="2">Uncharacterized protein</fullName>
    </submittedName>
</protein>
<feature type="chain" id="PRO_5032834787" evidence="1">
    <location>
        <begin position="22"/>
        <end position="213"/>
    </location>
</feature>
<reference evidence="2 3" key="1">
    <citation type="submission" date="2020-10" db="EMBL/GenBank/DDBJ databases">
        <title>Complete genome sequence of Paludibaculum fermentans P105T, a facultatively anaerobic acidobacterium capable of dissimilatory Fe(III) reduction.</title>
        <authorList>
            <person name="Dedysh S.N."/>
            <person name="Beletsky A.V."/>
            <person name="Kulichevskaya I.S."/>
            <person name="Mardanov A.V."/>
            <person name="Ravin N.V."/>
        </authorList>
    </citation>
    <scope>NUCLEOTIDE SEQUENCE [LARGE SCALE GENOMIC DNA]</scope>
    <source>
        <strain evidence="2 3">P105</strain>
    </source>
</reference>
<feature type="signal peptide" evidence="1">
    <location>
        <begin position="1"/>
        <end position="21"/>
    </location>
</feature>
<keyword evidence="1" id="KW-0732">Signal</keyword>
<dbReference type="Proteomes" id="UP000593892">
    <property type="component" value="Chromosome"/>
</dbReference>
<dbReference type="AlphaFoldDB" id="A0A7S7NS99"/>
<dbReference type="KEGG" id="pfer:IRI77_01915"/>
<dbReference type="EMBL" id="CP063849">
    <property type="protein sequence ID" value="QOY88744.1"/>
    <property type="molecule type" value="Genomic_DNA"/>
</dbReference>
<gene>
    <name evidence="2" type="ORF">IRI77_01915</name>
</gene>
<sequence>MSFYRMLCFAGAVLTAHAAQASRVGILVNVPPTTPAAVIEALQAETEEALKNSGMELLWTFSQGEAARETYDRVVSLRLIGRCVPVRPEIVRRSHVLGFTHISDGTVLPFVEINCDTVLRVMESGSPWVTPYLPPTVFGRALGRVLVHEMLHVLTVSSAHDREGLTKPAFNRTDLTLGGLHLADAALQRLRQSLGVSDLQAENGSHQRAHAEE</sequence>
<accession>A0A7S7NS99</accession>
<evidence type="ECO:0000313" key="2">
    <source>
        <dbReference type="EMBL" id="QOY88744.1"/>
    </source>
</evidence>
<organism evidence="2 3">
    <name type="scientific">Paludibaculum fermentans</name>
    <dbReference type="NCBI Taxonomy" id="1473598"/>
    <lineage>
        <taxon>Bacteria</taxon>
        <taxon>Pseudomonadati</taxon>
        <taxon>Acidobacteriota</taxon>
        <taxon>Terriglobia</taxon>
        <taxon>Bryobacterales</taxon>
        <taxon>Bryobacteraceae</taxon>
        <taxon>Paludibaculum</taxon>
    </lineage>
</organism>
<evidence type="ECO:0000256" key="1">
    <source>
        <dbReference type="SAM" id="SignalP"/>
    </source>
</evidence>
<evidence type="ECO:0000313" key="3">
    <source>
        <dbReference type="Proteomes" id="UP000593892"/>
    </source>
</evidence>
<dbReference type="RefSeq" id="WP_194450406.1">
    <property type="nucleotide sequence ID" value="NZ_CP063849.1"/>
</dbReference>
<proteinExistence type="predicted"/>
<keyword evidence="3" id="KW-1185">Reference proteome</keyword>